<organism evidence="2 3">
    <name type="scientific">Collybia nuda</name>
    <dbReference type="NCBI Taxonomy" id="64659"/>
    <lineage>
        <taxon>Eukaryota</taxon>
        <taxon>Fungi</taxon>
        <taxon>Dikarya</taxon>
        <taxon>Basidiomycota</taxon>
        <taxon>Agaricomycotina</taxon>
        <taxon>Agaricomycetes</taxon>
        <taxon>Agaricomycetidae</taxon>
        <taxon>Agaricales</taxon>
        <taxon>Tricholomatineae</taxon>
        <taxon>Clitocybaceae</taxon>
        <taxon>Collybia</taxon>
    </lineage>
</organism>
<dbReference type="AlphaFoldDB" id="A0A9P5YIS8"/>
<dbReference type="GO" id="GO:0005525">
    <property type="term" value="F:GTP binding"/>
    <property type="evidence" value="ECO:0007669"/>
    <property type="project" value="InterPro"/>
</dbReference>
<dbReference type="Pfam" id="PF01926">
    <property type="entry name" value="MMR_HSR1"/>
    <property type="match status" value="1"/>
</dbReference>
<evidence type="ECO:0000313" key="2">
    <source>
        <dbReference type="EMBL" id="KAF9469797.1"/>
    </source>
</evidence>
<dbReference type="InterPro" id="IPR006073">
    <property type="entry name" value="GTP-bd"/>
</dbReference>
<name>A0A9P5YIS8_9AGAR</name>
<proteinExistence type="predicted"/>
<dbReference type="SUPFAM" id="SSF52540">
    <property type="entry name" value="P-loop containing nucleoside triphosphate hydrolases"/>
    <property type="match status" value="1"/>
</dbReference>
<reference evidence="2" key="1">
    <citation type="submission" date="2020-11" db="EMBL/GenBank/DDBJ databases">
        <authorList>
            <consortium name="DOE Joint Genome Institute"/>
            <person name="Ahrendt S."/>
            <person name="Riley R."/>
            <person name="Andreopoulos W."/>
            <person name="Labutti K."/>
            <person name="Pangilinan J."/>
            <person name="Ruiz-Duenas F.J."/>
            <person name="Barrasa J.M."/>
            <person name="Sanchez-Garcia M."/>
            <person name="Camarero S."/>
            <person name="Miyauchi S."/>
            <person name="Serrano A."/>
            <person name="Linde D."/>
            <person name="Babiker R."/>
            <person name="Drula E."/>
            <person name="Ayuso-Fernandez I."/>
            <person name="Pacheco R."/>
            <person name="Padilla G."/>
            <person name="Ferreira P."/>
            <person name="Barriuso J."/>
            <person name="Kellner H."/>
            <person name="Castanera R."/>
            <person name="Alfaro M."/>
            <person name="Ramirez L."/>
            <person name="Pisabarro A.G."/>
            <person name="Kuo A."/>
            <person name="Tritt A."/>
            <person name="Lipzen A."/>
            <person name="He G."/>
            <person name="Yan M."/>
            <person name="Ng V."/>
            <person name="Cullen D."/>
            <person name="Martin F."/>
            <person name="Rosso M.-N."/>
            <person name="Henrissat B."/>
            <person name="Hibbett D."/>
            <person name="Martinez A.T."/>
            <person name="Grigoriev I.V."/>
        </authorList>
    </citation>
    <scope>NUCLEOTIDE SEQUENCE</scope>
    <source>
        <strain evidence="2">CBS 247.69</strain>
    </source>
</reference>
<evidence type="ECO:0000313" key="3">
    <source>
        <dbReference type="Proteomes" id="UP000807353"/>
    </source>
</evidence>
<dbReference type="EMBL" id="MU150229">
    <property type="protein sequence ID" value="KAF9469797.1"/>
    <property type="molecule type" value="Genomic_DNA"/>
</dbReference>
<dbReference type="OrthoDB" id="2846732at2759"/>
<dbReference type="InterPro" id="IPR027417">
    <property type="entry name" value="P-loop_NTPase"/>
</dbReference>
<dbReference type="Gene3D" id="3.40.50.300">
    <property type="entry name" value="P-loop containing nucleotide triphosphate hydrolases"/>
    <property type="match status" value="1"/>
</dbReference>
<comment type="caution">
    <text evidence="2">The sequence shown here is derived from an EMBL/GenBank/DDBJ whole genome shotgun (WGS) entry which is preliminary data.</text>
</comment>
<accession>A0A9P5YIS8</accession>
<dbReference type="Proteomes" id="UP000807353">
    <property type="component" value="Unassembled WGS sequence"/>
</dbReference>
<sequence length="211" mass="23253">MGRTPIQFLRDLLIRNSTLKVEGQDILILVVGPSGAGKSNFIKSATSKTGTSSAIVVSHGLEPSTQSVQLARCTHPNDSGTSARSIVFVDTPGLHNEGNGWREVETEFRKRIDTEKARVAGILYLHRISDNRITEPPFTNQATFQTFCGEDIGKKICIVTTYWDKVDQSTGEKREKDIENKYCAAGTPMARFELNKAHDSAWLAVSKILSV</sequence>
<evidence type="ECO:0000259" key="1">
    <source>
        <dbReference type="Pfam" id="PF01926"/>
    </source>
</evidence>
<keyword evidence="3" id="KW-1185">Reference proteome</keyword>
<feature type="domain" description="G" evidence="1">
    <location>
        <begin position="28"/>
        <end position="127"/>
    </location>
</feature>
<gene>
    <name evidence="2" type="ORF">BDZ94DRAFT_1243279</name>
</gene>
<protein>
    <recommendedName>
        <fullName evidence="1">G domain-containing protein</fullName>
    </recommendedName>
</protein>